<dbReference type="AlphaFoldDB" id="A0A810PYX2"/>
<protein>
    <submittedName>
        <fullName evidence="2">Uncharacterized protein</fullName>
    </submittedName>
</protein>
<gene>
    <name evidence="2" type="ORF">MM35RIKEN_10780</name>
</gene>
<dbReference type="EMBL" id="AP023415">
    <property type="protein sequence ID" value="BCK78886.1"/>
    <property type="molecule type" value="Genomic_DNA"/>
</dbReference>
<dbReference type="Proteomes" id="UP000681343">
    <property type="component" value="Chromosome"/>
</dbReference>
<organism evidence="2 3">
    <name type="scientific">Vescimonas fastidiosa</name>
    <dbReference type="NCBI Taxonomy" id="2714353"/>
    <lineage>
        <taxon>Bacteria</taxon>
        <taxon>Bacillati</taxon>
        <taxon>Bacillota</taxon>
        <taxon>Clostridia</taxon>
        <taxon>Eubacteriales</taxon>
        <taxon>Oscillospiraceae</taxon>
        <taxon>Vescimonas</taxon>
    </lineage>
</organism>
<evidence type="ECO:0000256" key="1">
    <source>
        <dbReference type="SAM" id="MobiDB-lite"/>
    </source>
</evidence>
<sequence length="116" mass="12055">MGPALQGIFVGQGPRALPGVRCKTGRRGEGTPPYGVRGKECLRGSRADRGVRPYGRVQEVPALSAGGVEPRPYGVRGKECLRGIPQSASLTAPFRQGGQGDGGYGLPRPVCAPVSQ</sequence>
<feature type="region of interest" description="Disordered" evidence="1">
    <location>
        <begin position="20"/>
        <end position="40"/>
    </location>
</feature>
<name>A0A810PYX2_9FIRM</name>
<reference evidence="2" key="1">
    <citation type="submission" date="2020-09" db="EMBL/GenBank/DDBJ databases">
        <title>New species isolated from human feces.</title>
        <authorList>
            <person name="Kitahara M."/>
            <person name="Shigeno Y."/>
            <person name="Shime M."/>
            <person name="Matsumoto Y."/>
            <person name="Nakamura S."/>
            <person name="Motooka D."/>
            <person name="Fukuoka S."/>
            <person name="Nishikawa H."/>
            <person name="Benno Y."/>
        </authorList>
    </citation>
    <scope>NUCLEOTIDE SEQUENCE</scope>
    <source>
        <strain evidence="2">MM35</strain>
    </source>
</reference>
<evidence type="ECO:0000313" key="2">
    <source>
        <dbReference type="EMBL" id="BCK78886.1"/>
    </source>
</evidence>
<keyword evidence="3" id="KW-1185">Reference proteome</keyword>
<proteinExistence type="predicted"/>
<feature type="region of interest" description="Disordered" evidence="1">
    <location>
        <begin position="90"/>
        <end position="116"/>
    </location>
</feature>
<dbReference type="KEGG" id="vfa:MM35RIKEN_10780"/>
<evidence type="ECO:0000313" key="3">
    <source>
        <dbReference type="Proteomes" id="UP000681343"/>
    </source>
</evidence>
<accession>A0A810PYX2</accession>